<dbReference type="PANTHER" id="PTHR39217:SF1">
    <property type="entry name" value="GLUTATHIONE SYNTHETASE"/>
    <property type="match status" value="1"/>
</dbReference>
<dbReference type="EMBL" id="BMYT01000003">
    <property type="protein sequence ID" value="GGX14870.1"/>
    <property type="molecule type" value="Genomic_DNA"/>
</dbReference>
<comment type="caution">
    <text evidence="2">The sequence shown here is derived from an EMBL/GenBank/DDBJ whole genome shotgun (WGS) entry which is preliminary data.</text>
</comment>
<evidence type="ECO:0000313" key="2">
    <source>
        <dbReference type="EMBL" id="GGX14870.1"/>
    </source>
</evidence>
<feature type="domain" description="Prokaryotic glutathione synthetase ATP-binding" evidence="1">
    <location>
        <begin position="119"/>
        <end position="252"/>
    </location>
</feature>
<keyword evidence="3" id="KW-1185">Reference proteome</keyword>
<reference evidence="3" key="1">
    <citation type="journal article" date="2019" name="Int. J. Syst. Evol. Microbiol.">
        <title>The Global Catalogue of Microorganisms (GCM) 10K type strain sequencing project: providing services to taxonomists for standard genome sequencing and annotation.</title>
        <authorList>
            <consortium name="The Broad Institute Genomics Platform"/>
            <consortium name="The Broad Institute Genome Sequencing Center for Infectious Disease"/>
            <person name="Wu L."/>
            <person name="Ma J."/>
        </authorList>
    </citation>
    <scope>NUCLEOTIDE SEQUENCE [LARGE SCALE GENOMIC DNA]</scope>
    <source>
        <strain evidence="3">KCTC 23916</strain>
    </source>
</reference>
<accession>A0ABQ2XFR7</accession>
<dbReference type="PANTHER" id="PTHR39217">
    <property type="match status" value="1"/>
</dbReference>
<dbReference type="Pfam" id="PF02955">
    <property type="entry name" value="GSH-S_ATP"/>
    <property type="match status" value="1"/>
</dbReference>
<dbReference type="InterPro" id="IPR004218">
    <property type="entry name" value="GSHS_ATP-bd"/>
</dbReference>
<evidence type="ECO:0000259" key="1">
    <source>
        <dbReference type="Pfam" id="PF02955"/>
    </source>
</evidence>
<dbReference type="InterPro" id="IPR053191">
    <property type="entry name" value="DcsG_Biosynth_Enzyme"/>
</dbReference>
<organism evidence="2 3">
    <name type="scientific">Undibacterium macrobrachii</name>
    <dbReference type="NCBI Taxonomy" id="1119058"/>
    <lineage>
        <taxon>Bacteria</taxon>
        <taxon>Pseudomonadati</taxon>
        <taxon>Pseudomonadota</taxon>
        <taxon>Betaproteobacteria</taxon>
        <taxon>Burkholderiales</taxon>
        <taxon>Oxalobacteraceae</taxon>
        <taxon>Undibacterium</taxon>
    </lineage>
</organism>
<dbReference type="Gene3D" id="3.30.470.20">
    <property type="entry name" value="ATP-grasp fold, B domain"/>
    <property type="match status" value="1"/>
</dbReference>
<dbReference type="InterPro" id="IPR013815">
    <property type="entry name" value="ATP_grasp_subdomain_1"/>
</dbReference>
<evidence type="ECO:0000313" key="3">
    <source>
        <dbReference type="Proteomes" id="UP000620127"/>
    </source>
</evidence>
<name>A0ABQ2XFR7_9BURK</name>
<protein>
    <recommendedName>
        <fullName evidence="1">Prokaryotic glutathione synthetase ATP-binding domain-containing protein</fullName>
    </recommendedName>
</protein>
<dbReference type="SUPFAM" id="SSF56059">
    <property type="entry name" value="Glutathione synthetase ATP-binding domain-like"/>
    <property type="match status" value="1"/>
</dbReference>
<dbReference type="Gene3D" id="3.30.1490.20">
    <property type="entry name" value="ATP-grasp fold, A domain"/>
    <property type="match status" value="1"/>
</dbReference>
<dbReference type="RefSeq" id="WP_189346119.1">
    <property type="nucleotide sequence ID" value="NZ_BMYT01000003.1"/>
</dbReference>
<sequence length="303" mass="34212">MQAHLESQQLSSQTSPHIALVTSAELPDLFGGEQLLPAALGALGAQVSICIWTDPQVQWQSFDAVIIRCPWDYHEKLSDFLTWLDRLRALKVKVVNDLDTLAWNLNKKYLFELSQQQLAVIPSLCVTPDQQDSLTELMARLDSPQIVVKPVQSAGAWRTLRVNADNLLEAERDFSIWRQQQDFLVQPFMPEIMSEGEWSLIFFDGEFSHALLKRAKAGDFRVQSDHGGTVHAVEVSAQMQAQAQTILHALKRMPCYARVDGVLRDGQFMLMELELLEPELFLELDPQAPQRFAQAIMRALSGS</sequence>
<dbReference type="Gene3D" id="3.40.50.20">
    <property type="match status" value="1"/>
</dbReference>
<dbReference type="Proteomes" id="UP000620127">
    <property type="component" value="Unassembled WGS sequence"/>
</dbReference>
<proteinExistence type="predicted"/>
<gene>
    <name evidence="2" type="ORF">GCM10011282_21490</name>
</gene>